<dbReference type="EMBL" id="CP123504">
    <property type="protein sequence ID" value="WGM00183.1"/>
    <property type="molecule type" value="Genomic_DNA"/>
</dbReference>
<reference evidence="1" key="1">
    <citation type="submission" date="2023-04" db="EMBL/GenBank/DDBJ databases">
        <title>Genome dynamics across the evolutionary transition to endosymbiosis.</title>
        <authorList>
            <person name="Siozios S."/>
            <person name="Nadal-Jimenez P."/>
            <person name="Azagi T."/>
            <person name="Sprong H."/>
            <person name="Frost C.L."/>
            <person name="Parratt S.R."/>
            <person name="Taylor G."/>
            <person name="Brettell L."/>
            <person name="Lew K.C."/>
            <person name="Croft L."/>
            <person name="King K.C."/>
            <person name="Brockhurst M.A."/>
            <person name="Hypsa V."/>
            <person name="Novakova E."/>
            <person name="Darby A.C."/>
            <person name="Hurst G.D.D."/>
        </authorList>
    </citation>
    <scope>NUCLEOTIDE SEQUENCE</scope>
    <source>
        <strain evidence="1">APv</strain>
    </source>
</reference>
<organism evidence="1 2">
    <name type="scientific">Arsenophonus nasoniae</name>
    <name type="common">son-killer infecting Nasonia vitripennis</name>
    <dbReference type="NCBI Taxonomy" id="638"/>
    <lineage>
        <taxon>Bacteria</taxon>
        <taxon>Pseudomonadati</taxon>
        <taxon>Pseudomonadota</taxon>
        <taxon>Gammaproteobacteria</taxon>
        <taxon>Enterobacterales</taxon>
        <taxon>Morganellaceae</taxon>
        <taxon>Arsenophonus</taxon>
    </lineage>
</organism>
<dbReference type="Proteomes" id="UP001177595">
    <property type="component" value="Chromosome"/>
</dbReference>
<dbReference type="AlphaFoldDB" id="A0AA95GJI5"/>
<gene>
    <name evidence="1" type="ORF">QE210_09775</name>
</gene>
<protein>
    <submittedName>
        <fullName evidence="1">Uncharacterized protein</fullName>
    </submittedName>
</protein>
<dbReference type="RefSeq" id="WP_406929661.1">
    <property type="nucleotide sequence ID" value="NZ_DAYVGJ010000224.1"/>
</dbReference>
<evidence type="ECO:0000313" key="1">
    <source>
        <dbReference type="EMBL" id="WGM00183.1"/>
    </source>
</evidence>
<sequence length="289" mass="32725">MTGRAIICHSIDCEQLPTLRKANDTVNEARSLLSLGRSNVYQHLEQSQEPFWRNTFKRLVTKNHPDTAYKTAMAIYMKTGNCGEHSQVTTALHAGKLTKGESIQAVSGRNLDHAWSEMPQRNGDRLVIDAWATGPAILSEDSRFSTSKEARRVTRSLNGGDEARQFADKVRQHTENIKKDNNIAKKWRNFHQQAKQKKMTLDESHTWSLTPVLSDKFKTKVHTRHERSHVQQTLRNNQMVVRSGITQRLALAKEIAAVGSARALGANIQEALEKKDEILQILERDILGK</sequence>
<name>A0AA95GJI5_9GAMM</name>
<proteinExistence type="predicted"/>
<evidence type="ECO:0000313" key="2">
    <source>
        <dbReference type="Proteomes" id="UP001177595"/>
    </source>
</evidence>
<accession>A0AA95GJI5</accession>